<keyword evidence="2 4" id="KW-0238">DNA-binding</keyword>
<dbReference type="PRINTS" id="PR00455">
    <property type="entry name" value="HTHTETR"/>
</dbReference>
<gene>
    <name evidence="6" type="ORF">BKA08_000659</name>
</gene>
<evidence type="ECO:0000259" key="5">
    <source>
        <dbReference type="PROSITE" id="PS50977"/>
    </source>
</evidence>
<dbReference type="Gene3D" id="1.10.357.10">
    <property type="entry name" value="Tetracycline Repressor, domain 2"/>
    <property type="match status" value="1"/>
</dbReference>
<feature type="DNA-binding region" description="H-T-H motif" evidence="4">
    <location>
        <begin position="41"/>
        <end position="60"/>
    </location>
</feature>
<evidence type="ECO:0000256" key="3">
    <source>
        <dbReference type="ARBA" id="ARBA00023163"/>
    </source>
</evidence>
<dbReference type="SUPFAM" id="SSF46689">
    <property type="entry name" value="Homeodomain-like"/>
    <property type="match status" value="1"/>
</dbReference>
<evidence type="ECO:0000313" key="7">
    <source>
        <dbReference type="Proteomes" id="UP000516957"/>
    </source>
</evidence>
<evidence type="ECO:0000256" key="1">
    <source>
        <dbReference type="ARBA" id="ARBA00023015"/>
    </source>
</evidence>
<evidence type="ECO:0000256" key="2">
    <source>
        <dbReference type="ARBA" id="ARBA00023125"/>
    </source>
</evidence>
<dbReference type="Pfam" id="PF00440">
    <property type="entry name" value="TetR_N"/>
    <property type="match status" value="1"/>
</dbReference>
<dbReference type="InterPro" id="IPR009057">
    <property type="entry name" value="Homeodomain-like_sf"/>
</dbReference>
<keyword evidence="7" id="KW-1185">Reference proteome</keyword>
<proteinExistence type="predicted"/>
<organism evidence="6 7">
    <name type="scientific">Nocardioides marinisabuli</name>
    <dbReference type="NCBI Taxonomy" id="419476"/>
    <lineage>
        <taxon>Bacteria</taxon>
        <taxon>Bacillati</taxon>
        <taxon>Actinomycetota</taxon>
        <taxon>Actinomycetes</taxon>
        <taxon>Propionibacteriales</taxon>
        <taxon>Nocardioidaceae</taxon>
        <taxon>Nocardioides</taxon>
    </lineage>
</organism>
<evidence type="ECO:0000256" key="4">
    <source>
        <dbReference type="PROSITE-ProRule" id="PRU00335"/>
    </source>
</evidence>
<dbReference type="InterPro" id="IPR036271">
    <property type="entry name" value="Tet_transcr_reg_TetR-rel_C_sf"/>
</dbReference>
<comment type="caution">
    <text evidence="6">The sequence shown here is derived from an EMBL/GenBank/DDBJ whole genome shotgun (WGS) entry which is preliminary data.</text>
</comment>
<accession>A0A7Y9JPR3</accession>
<keyword evidence="1" id="KW-0805">Transcription regulation</keyword>
<keyword evidence="3" id="KW-0804">Transcription</keyword>
<feature type="domain" description="HTH tetR-type" evidence="5">
    <location>
        <begin position="18"/>
        <end position="78"/>
    </location>
</feature>
<dbReference type="PANTHER" id="PTHR47506">
    <property type="entry name" value="TRANSCRIPTIONAL REGULATORY PROTEIN"/>
    <property type="match status" value="1"/>
</dbReference>
<dbReference type="RefSeq" id="WP_179614327.1">
    <property type="nucleotide sequence ID" value="NZ_CP059163.1"/>
</dbReference>
<dbReference type="EMBL" id="JACCBE010000001">
    <property type="protein sequence ID" value="NYD56421.1"/>
    <property type="molecule type" value="Genomic_DNA"/>
</dbReference>
<sequence>MSTTTTLTPKGSVGRPRLYDEETVLESLTSLFWRQGYTQTSMADIVEASGVHKPSLYRTFGSKEELFATVLRRYLAERIAMFAATIGSAGEGVAAVHAFLEAFEADAVSERGRDGCLMVMASNELRGQLPGYDFATDYRRQMREQLGVLVSRATDPADEQLVGSRADLLTTCLLGVQVILRSGADADDVHRYLAALHDTVDTW</sequence>
<dbReference type="AlphaFoldDB" id="A0A7Y9JPR3"/>
<dbReference type="PANTHER" id="PTHR47506:SF10">
    <property type="entry name" value="TRANSCRIPTIONAL REGULATORY PROTEIN"/>
    <property type="match status" value="1"/>
</dbReference>
<dbReference type="Proteomes" id="UP000516957">
    <property type="component" value="Unassembled WGS sequence"/>
</dbReference>
<protein>
    <submittedName>
        <fullName evidence="6">TetR/AcrR family transcriptional repressor of nem operon</fullName>
    </submittedName>
</protein>
<evidence type="ECO:0000313" key="6">
    <source>
        <dbReference type="EMBL" id="NYD56421.1"/>
    </source>
</evidence>
<reference evidence="6 7" key="1">
    <citation type="submission" date="2020-07" db="EMBL/GenBank/DDBJ databases">
        <title>Sequencing the genomes of 1000 actinobacteria strains.</title>
        <authorList>
            <person name="Klenk H.-P."/>
        </authorList>
    </citation>
    <scope>NUCLEOTIDE SEQUENCE [LARGE SCALE GENOMIC DNA]</scope>
    <source>
        <strain evidence="6 7">DSM 18965</strain>
    </source>
</reference>
<dbReference type="PROSITE" id="PS50977">
    <property type="entry name" value="HTH_TETR_2"/>
    <property type="match status" value="1"/>
</dbReference>
<dbReference type="Gene3D" id="1.10.10.60">
    <property type="entry name" value="Homeodomain-like"/>
    <property type="match status" value="1"/>
</dbReference>
<dbReference type="GO" id="GO:0003677">
    <property type="term" value="F:DNA binding"/>
    <property type="evidence" value="ECO:0007669"/>
    <property type="project" value="UniProtKB-UniRule"/>
</dbReference>
<dbReference type="InterPro" id="IPR001647">
    <property type="entry name" value="HTH_TetR"/>
</dbReference>
<dbReference type="SUPFAM" id="SSF48498">
    <property type="entry name" value="Tetracyclin repressor-like, C-terminal domain"/>
    <property type="match status" value="1"/>
</dbReference>
<name>A0A7Y9JPR3_9ACTN</name>